<evidence type="ECO:0000313" key="1">
    <source>
        <dbReference type="EMBL" id="PCS22624.1"/>
    </source>
</evidence>
<gene>
    <name evidence="1" type="ORF">BTN49_1850</name>
</gene>
<name>A0A2A5T398_9GAMM</name>
<dbReference type="GeneID" id="66952863"/>
<dbReference type="Proteomes" id="UP000219020">
    <property type="component" value="Unassembled WGS sequence"/>
</dbReference>
<reference evidence="2" key="1">
    <citation type="submission" date="2017-04" db="EMBL/GenBank/DDBJ databases">
        <title>Genome evolution of the luminous symbionts of deep sea anglerfish.</title>
        <authorList>
            <person name="Hendry T.A."/>
        </authorList>
    </citation>
    <scope>NUCLEOTIDE SEQUENCE [LARGE SCALE GENOMIC DNA]</scope>
</reference>
<accession>A0A2A5T398</accession>
<dbReference type="EMBL" id="NBYY01000016">
    <property type="protein sequence ID" value="PCS22624.1"/>
    <property type="molecule type" value="Genomic_DNA"/>
</dbReference>
<comment type="caution">
    <text evidence="1">The sequence shown here is derived from an EMBL/GenBank/DDBJ whole genome shotgun (WGS) entry which is preliminary data.</text>
</comment>
<sequence>MNNLVAVFVDVADFYQTFLPAWEKHLISSGIKQRNKACLLSVREVMTRVIAFHQSGYQDFKTYYIHFICRYLTNEFPELFSHT</sequence>
<evidence type="ECO:0000313" key="2">
    <source>
        <dbReference type="Proteomes" id="UP000219020"/>
    </source>
</evidence>
<keyword evidence="2" id="KW-1185">Reference proteome</keyword>
<dbReference type="AlphaFoldDB" id="A0A2A5T398"/>
<organism evidence="1 2">
    <name type="scientific">Candidatus Enterovibrio escicola</name>
    <dbReference type="NCBI Taxonomy" id="1927127"/>
    <lineage>
        <taxon>Bacteria</taxon>
        <taxon>Pseudomonadati</taxon>
        <taxon>Pseudomonadota</taxon>
        <taxon>Gammaproteobacteria</taxon>
        <taxon>Vibrionales</taxon>
        <taxon>Vibrionaceae</taxon>
        <taxon>Enterovibrio</taxon>
    </lineage>
</organism>
<dbReference type="RefSeq" id="WP_146679251.1">
    <property type="nucleotide sequence ID" value="NZ_NBYY01000016.1"/>
</dbReference>
<protein>
    <submittedName>
        <fullName evidence="1">Mobile element protein</fullName>
    </submittedName>
</protein>
<proteinExistence type="predicted"/>